<protein>
    <submittedName>
        <fullName evidence="1">Acyl-CoA thioesterase FadM</fullName>
    </submittedName>
</protein>
<accession>A0A1G8XXB5</accession>
<dbReference type="AlphaFoldDB" id="A0A1G8XXB5"/>
<reference evidence="2" key="1">
    <citation type="submission" date="2016-10" db="EMBL/GenBank/DDBJ databases">
        <authorList>
            <person name="Varghese N."/>
            <person name="Submissions S."/>
        </authorList>
    </citation>
    <scope>NUCLEOTIDE SEQUENCE [LARGE SCALE GENOMIC DNA]</scope>
    <source>
        <strain evidence="2">CGMCC 1.10789</strain>
    </source>
</reference>
<dbReference type="RefSeq" id="WP_092497111.1">
    <property type="nucleotide sequence ID" value="NZ_FNFV01000001.1"/>
</dbReference>
<keyword evidence="2" id="KW-1185">Reference proteome</keyword>
<dbReference type="PANTHER" id="PTHR12475">
    <property type="match status" value="1"/>
</dbReference>
<evidence type="ECO:0000313" key="1">
    <source>
        <dbReference type="EMBL" id="SDJ95126.1"/>
    </source>
</evidence>
<dbReference type="EMBL" id="FNFV01000001">
    <property type="protein sequence ID" value="SDJ95126.1"/>
    <property type="molecule type" value="Genomic_DNA"/>
</dbReference>
<dbReference type="CDD" id="cd00586">
    <property type="entry name" value="4HBT"/>
    <property type="match status" value="1"/>
</dbReference>
<proteinExistence type="predicted"/>
<dbReference type="PANTHER" id="PTHR12475:SF4">
    <property type="entry name" value="PROTEIN THEM6"/>
    <property type="match status" value="1"/>
</dbReference>
<dbReference type="OrthoDB" id="3727779at2"/>
<evidence type="ECO:0000313" key="2">
    <source>
        <dbReference type="Proteomes" id="UP000199328"/>
    </source>
</evidence>
<dbReference type="Pfam" id="PF13279">
    <property type="entry name" value="4HBT_2"/>
    <property type="match status" value="1"/>
</dbReference>
<dbReference type="Proteomes" id="UP000199328">
    <property type="component" value="Unassembled WGS sequence"/>
</dbReference>
<dbReference type="Gene3D" id="3.10.129.10">
    <property type="entry name" value="Hotdog Thioesterase"/>
    <property type="match status" value="1"/>
</dbReference>
<dbReference type="InterPro" id="IPR029069">
    <property type="entry name" value="HotDog_dom_sf"/>
</dbReference>
<dbReference type="SUPFAM" id="SSF54637">
    <property type="entry name" value="Thioesterase/thiol ester dehydrase-isomerase"/>
    <property type="match status" value="1"/>
</dbReference>
<organism evidence="1 2">
    <name type="scientific">Meinhardsimonia xiamenensis</name>
    <dbReference type="NCBI Taxonomy" id="990712"/>
    <lineage>
        <taxon>Bacteria</taxon>
        <taxon>Pseudomonadati</taxon>
        <taxon>Pseudomonadota</taxon>
        <taxon>Alphaproteobacteria</taxon>
        <taxon>Rhodobacterales</taxon>
        <taxon>Paracoccaceae</taxon>
        <taxon>Meinhardsimonia</taxon>
    </lineage>
</organism>
<name>A0A1G8XXB5_9RHOB</name>
<dbReference type="STRING" id="990712.SAMN05216257_10197"/>
<sequence length="177" mass="20285">MYPFIRMAKELIRHRKAPPLPVDGTHVTTLTCWPWDIDMWAELNNGRSLTLYDLGRIPLAMRIGLVRVLRARGWGLTMAGAVVRWRRRVRAFETVEIHSRCVGWDERFIYIEQSMWKKNGECASQVHYRSAITGPSGIVPTAEVAAALGVEGNAPKLPDWVAGWVELENRRPWPPER</sequence>
<dbReference type="InterPro" id="IPR051490">
    <property type="entry name" value="THEM6_lcsJ_thioesterase"/>
</dbReference>
<gene>
    <name evidence="1" type="ORF">SAMN05216257_10197</name>
</gene>